<dbReference type="RefSeq" id="WP_268600758.1">
    <property type="nucleotide sequence ID" value="NZ_JAMDNP010000121.1"/>
</dbReference>
<dbReference type="EMBL" id="JAMDNP010000121">
    <property type="protein sequence ID" value="MCY9764815.1"/>
    <property type="molecule type" value="Genomic_DNA"/>
</dbReference>
<evidence type="ECO:0000313" key="1">
    <source>
        <dbReference type="EMBL" id="MCY9764815.1"/>
    </source>
</evidence>
<accession>A0ABT4H751</accession>
<reference evidence="1 2" key="1">
    <citation type="submission" date="2022-05" db="EMBL/GenBank/DDBJ databases">
        <title>Genome Sequencing of Bee-Associated Microbes.</title>
        <authorList>
            <person name="Dunlap C."/>
        </authorList>
    </citation>
    <scope>NUCLEOTIDE SEQUENCE [LARGE SCALE GENOMIC DNA]</scope>
    <source>
        <strain evidence="1 2">NRRL B-04010</strain>
    </source>
</reference>
<gene>
    <name evidence="1" type="ORF">M5X12_30440</name>
</gene>
<evidence type="ECO:0000313" key="2">
    <source>
        <dbReference type="Proteomes" id="UP001527181"/>
    </source>
</evidence>
<name>A0ABT4H751_PAEAL</name>
<sequence length="197" mass="23048">MSKIIDDTYQFEKALRLVSNVFNSEERLPNQVFKVPFQNTVIIDFDHAMSSYFWNELEKLTDKCEDSFVIMAVLEPDPVNYYYKEFSKYNWCLFQKGTTVDEYWNTLKESPVDSPADAIVSNSEVVLWLPSSMKWAVWGERSYGICVLGFNEVSDYKSESWFTMDRAITDLVSLNFKDNTVPEEVSSKLMKFYSNIK</sequence>
<organism evidence="1 2">
    <name type="scientific">Paenibacillus alvei</name>
    <name type="common">Bacillus alvei</name>
    <dbReference type="NCBI Taxonomy" id="44250"/>
    <lineage>
        <taxon>Bacteria</taxon>
        <taxon>Bacillati</taxon>
        <taxon>Bacillota</taxon>
        <taxon>Bacilli</taxon>
        <taxon>Bacillales</taxon>
        <taxon>Paenibacillaceae</taxon>
        <taxon>Paenibacillus</taxon>
    </lineage>
</organism>
<proteinExistence type="predicted"/>
<dbReference type="Proteomes" id="UP001527181">
    <property type="component" value="Unassembled WGS sequence"/>
</dbReference>
<keyword evidence="2" id="KW-1185">Reference proteome</keyword>
<comment type="caution">
    <text evidence="1">The sequence shown here is derived from an EMBL/GenBank/DDBJ whole genome shotgun (WGS) entry which is preliminary data.</text>
</comment>
<protein>
    <submittedName>
        <fullName evidence="1">Uncharacterized protein</fullName>
    </submittedName>
</protein>